<sequence>MYEVPLDDLDRKLHCRIQMRLAGSCAELNVKRANRSSILFYKW</sequence>
<organism evidence="1 2">
    <name type="scientific">Rhizopus delemar (strain RA 99-880 / ATCC MYA-4621 / FGSC 9543 / NRRL 43880)</name>
    <name type="common">Mucormycosis agent</name>
    <name type="synonym">Rhizopus arrhizus var. delemar</name>
    <dbReference type="NCBI Taxonomy" id="246409"/>
    <lineage>
        <taxon>Eukaryota</taxon>
        <taxon>Fungi</taxon>
        <taxon>Fungi incertae sedis</taxon>
        <taxon>Mucoromycota</taxon>
        <taxon>Mucoromycotina</taxon>
        <taxon>Mucoromycetes</taxon>
        <taxon>Mucorales</taxon>
        <taxon>Mucorineae</taxon>
        <taxon>Rhizopodaceae</taxon>
        <taxon>Rhizopus</taxon>
    </lineage>
</organism>
<keyword evidence="2" id="KW-1185">Reference proteome</keyword>
<dbReference type="GeneID" id="93622170"/>
<dbReference type="Proteomes" id="UP000009138">
    <property type="component" value="Unassembled WGS sequence"/>
</dbReference>
<evidence type="ECO:0000313" key="2">
    <source>
        <dbReference type="Proteomes" id="UP000009138"/>
    </source>
</evidence>
<name>I1CPW4_RHIO9</name>
<gene>
    <name evidence="1" type="ORF">RO3G_15205</name>
</gene>
<dbReference type="AlphaFoldDB" id="I1CPW4"/>
<accession>I1CPW4</accession>
<reference evidence="1 2" key="1">
    <citation type="journal article" date="2009" name="PLoS Genet.">
        <title>Genomic analysis of the basal lineage fungus Rhizopus oryzae reveals a whole-genome duplication.</title>
        <authorList>
            <person name="Ma L.-J."/>
            <person name="Ibrahim A.S."/>
            <person name="Skory C."/>
            <person name="Grabherr M.G."/>
            <person name="Burger G."/>
            <person name="Butler M."/>
            <person name="Elias M."/>
            <person name="Idnurm A."/>
            <person name="Lang B.F."/>
            <person name="Sone T."/>
            <person name="Abe A."/>
            <person name="Calvo S.E."/>
            <person name="Corrochano L.M."/>
            <person name="Engels R."/>
            <person name="Fu J."/>
            <person name="Hansberg W."/>
            <person name="Kim J.-M."/>
            <person name="Kodira C.D."/>
            <person name="Koehrsen M.J."/>
            <person name="Liu B."/>
            <person name="Miranda-Saavedra D."/>
            <person name="O'Leary S."/>
            <person name="Ortiz-Castellanos L."/>
            <person name="Poulter R."/>
            <person name="Rodriguez-Romero J."/>
            <person name="Ruiz-Herrera J."/>
            <person name="Shen Y.-Q."/>
            <person name="Zeng Q."/>
            <person name="Galagan J."/>
            <person name="Birren B.W."/>
            <person name="Cuomo C.A."/>
            <person name="Wickes B.L."/>
        </authorList>
    </citation>
    <scope>NUCLEOTIDE SEQUENCE [LARGE SCALE GENOMIC DNA]</scope>
    <source>
        <strain evidence="2">RA 99-880 / ATCC MYA-4621 / FGSC 9543 / NRRL 43880</strain>
    </source>
</reference>
<protein>
    <submittedName>
        <fullName evidence="1">Uncharacterized protein</fullName>
    </submittedName>
</protein>
<dbReference type="InParanoid" id="I1CPW4"/>
<proteinExistence type="predicted"/>
<dbReference type="RefSeq" id="XP_067525890.1">
    <property type="nucleotide sequence ID" value="XM_067669789.1"/>
</dbReference>
<dbReference type="VEuPathDB" id="FungiDB:RO3G_15205"/>
<dbReference type="EMBL" id="CH476746">
    <property type="protein sequence ID" value="EIE90494.1"/>
    <property type="molecule type" value="Genomic_DNA"/>
</dbReference>
<evidence type="ECO:0000313" key="1">
    <source>
        <dbReference type="EMBL" id="EIE90494.1"/>
    </source>
</evidence>